<evidence type="ECO:0000256" key="8">
    <source>
        <dbReference type="ARBA" id="ARBA00025273"/>
    </source>
</evidence>
<feature type="region of interest" description="Disordered" evidence="10">
    <location>
        <begin position="2758"/>
        <end position="2780"/>
    </location>
</feature>
<feature type="region of interest" description="Disordered" evidence="10">
    <location>
        <begin position="730"/>
        <end position="759"/>
    </location>
</feature>
<feature type="coiled-coil region" evidence="9">
    <location>
        <begin position="1182"/>
        <end position="1249"/>
    </location>
</feature>
<dbReference type="GO" id="GO:0043015">
    <property type="term" value="F:gamma-tubulin binding"/>
    <property type="evidence" value="ECO:0007669"/>
    <property type="project" value="InterPro"/>
</dbReference>
<evidence type="ECO:0000256" key="4">
    <source>
        <dbReference type="ARBA" id="ARBA00022490"/>
    </source>
</evidence>
<feature type="coiled-coil region" evidence="9">
    <location>
        <begin position="2171"/>
        <end position="2244"/>
    </location>
</feature>
<feature type="coiled-coil region" evidence="9">
    <location>
        <begin position="2083"/>
        <end position="2131"/>
    </location>
</feature>
<feature type="region of interest" description="Disordered" evidence="10">
    <location>
        <begin position="1981"/>
        <end position="2004"/>
    </location>
</feature>
<dbReference type="PANTHER" id="PTHR14594">
    <property type="entry name" value="CENTROSOMAL PROTEIN OF 70 KDA"/>
    <property type="match status" value="1"/>
</dbReference>
<accession>A0A8J4C790</accession>
<keyword evidence="7" id="KW-0206">Cytoskeleton</keyword>
<evidence type="ECO:0000256" key="10">
    <source>
        <dbReference type="SAM" id="MobiDB-lite"/>
    </source>
</evidence>
<dbReference type="InterPro" id="IPR037692">
    <property type="entry name" value="CEP70"/>
</dbReference>
<feature type="region of interest" description="Disordered" evidence="10">
    <location>
        <begin position="688"/>
        <end position="718"/>
    </location>
</feature>
<evidence type="ECO:0000256" key="9">
    <source>
        <dbReference type="SAM" id="Coils"/>
    </source>
</evidence>
<gene>
    <name evidence="11" type="ORF">Vretifemale_5823</name>
</gene>
<comment type="function">
    <text evidence="8">Plays a role in the organization of both preexisting and nascent microtubules in interphase cells. During mitosis, required for the organization and orientation of the mitotic spindle.</text>
</comment>
<feature type="region of interest" description="Disordered" evidence="10">
    <location>
        <begin position="282"/>
        <end position="322"/>
    </location>
</feature>
<dbReference type="GO" id="GO:0005815">
    <property type="term" value="C:microtubule organizing center"/>
    <property type="evidence" value="ECO:0007669"/>
    <property type="project" value="TreeGrafter"/>
</dbReference>
<name>A0A8J4C790_9CHLO</name>
<keyword evidence="4" id="KW-0963">Cytoplasm</keyword>
<evidence type="ECO:0000256" key="2">
    <source>
        <dbReference type="ARBA" id="ARBA00011832"/>
    </source>
</evidence>
<feature type="region of interest" description="Disordered" evidence="10">
    <location>
        <begin position="649"/>
        <end position="668"/>
    </location>
</feature>
<evidence type="ECO:0000256" key="6">
    <source>
        <dbReference type="ARBA" id="ARBA00023054"/>
    </source>
</evidence>
<keyword evidence="12" id="KW-1185">Reference proteome</keyword>
<dbReference type="PANTHER" id="PTHR14594:SF1">
    <property type="entry name" value="CENTROSOMAL PROTEIN OF 70 KDA"/>
    <property type="match status" value="1"/>
</dbReference>
<feature type="coiled-coil region" evidence="9">
    <location>
        <begin position="1722"/>
        <end position="1798"/>
    </location>
</feature>
<feature type="coiled-coil region" evidence="9">
    <location>
        <begin position="1582"/>
        <end position="1623"/>
    </location>
</feature>
<sequence length="2856" mass="306935">WPSPVLSMADASEVEERVVSVFNSDDDLTNFLAGLRAKYASLYPQYVEAEHSQSGAEVSDGRAGATSSVLPGPGFAGDGFATANAAGEPALGTCSQSFEEKISQLRSSLQSLQHILPSRTSTTANLLDSFIAVSGDRKMVDVADEQGVEAVTVMDRMLPDDANLKRYHGVADATAAFVLLDTAHSDVVASEPVPMAINHSSTCRFELKDETDIAMKFQVQPVSASCIQPAANPETATVTACSDRGPCTISALVPSVGEGDAAPSDAAFVELAAGYVRSTLQSPSNEASGSSFDGSAGAPTAHPHGPARHAGEPGGELTLGGAFPALDETLNLWGANGQGGTWQRPVQTVTQESWPHDLTLGPPIAAALTFYPVDDPQQPQQAGVEAGINLSAQQLQDSEVPGFASETCHPRSQATAAWRHQLGHSPGRRRTWQLVGLGCSAVRRSSPQQCSPSQASARAGCVSADASGAVSAPAAGEIDCGVAGWPAGAYLSAPACSDVPLPVIKEADSAATRESSAGWESVDDSAVAGRNSVGGETGMVSGSGWQPIRLPSTGTGSAQVLDAAAQPVNVTSTAATLHTSVRSNLGSCDGGDGLPEPHQSILLQLDASESSATDDWGQQQFHRNHLGPYSAGASELLPSAAKHLMTRDNLAPPPQVQDPSPQHPKQQHLVGAHLPQYVIAGDLEPLVPDKGGITAQQPSSHAHPGSALQDSAAGENYAGNESARNFEAVAGGMQRQRRRWGSPQSHVGQQLNHNENRPHGSAWLYTSLDAAATASRPDNCNSAQGLLDDRAGRASSPSGCSGDVSWRALGGHASLTVSLTGLEPESHCTVNVMGVMAAAANENAVGDGSLDLQPSPSAQGLTIKSTVLGSLQSSDGTSRAGPGVDDHSVEVPLRSRNAGQQRPLRLLPPQQPAPIAATVMSHDASVSPRPGTALVLPTPQLEQLRQQTSVDLGLPSNVPCEQGTSSSSAYDEVLCGSPTEAPQQQKPPATDAPGEDAATDWNLGTGIDDDRPAAAVPDPVTAHSSTSAKAFEEAAVGSGSHGITANRGGIAFSISATGDVSRRLQREWVAKGPAWLACGTADALSVQHQPTTLPPAGFLGPGDRPGPADWERLNKQLREAGFSGLAMVQSQAGPAAVAHLAAPEPEPTSLHRCLSSVLDQYVRRNRLVAELLVATEQSGRIAEQQEAAIRHLKREANAARATADKARRELADMSSQQMPKVEARHAAQLGRLRSEAAKLKEALRVSELDLSAKSEEIRSLRATITGLQCASSHNTDVAGAMLRQRVAQLEAMLRSRDKEMEKLKTTKEVIVGQAEDGQANALDRAYEAETTAHRLEMEVLAARTRIGQLEQGLRQRDRDVAAMREDLQQIKACEAAATLVAQERSASAEEAARRAESEATVLRGKVKELEGAVRAARQELEKQHSEAEALRSRAYEAVYRLEDESRTLGAELEASRTRITQLEHVIRAKERDVARTKDEKEAAKAAERERSRVAEEVAVKLEAELTTAKVRLTQAEGAVRTRERELTRLAELLRQTQGAEVEAWLKRAKLEEGSRKMENDFTSLRLRVLQLEAAVKGRDKECEKLARTVESLRAEAHELTAKLAKAEEAIRKAEADLATSRGKVLSMEGQVRVKEREQERLIRVLERLKAGDAEVASRQTALEEAARRLDGQLTAARGRVAALEGVVRARDAAVERLNRQLEVLKTADFERTAQALKSEEAARQQEAEVTAMRQRIMHLEGQLRNRERELERGAREIDAAGAAEAAAVRRLADTAATMARLESEVAAGRQRAAQLGEALRGREREVAALTRALEARKAAEHEANVMAGRTEEAARKLDDEAVELRQRLIQAEGQLRTREREAERQARVLEAAQIAAADAAMRQGEAEATARRMEADAAGLRQRLAQAEGTVRTRDKELERAEKAADQAKEAEAAAEAKLRAAEGTVVQLDGELSSLRLRITQLEAAARGHSKEMHRLTRAMDQSKVAQADASTRAQRSDESARQVASELASARSRLAKLEAALVAREQEAQRVQRLLVAAEAQAATQVLRSEDFVRRVETDLETMRQRAGQLAQLIRSRDRDLKTLRDALEAAQATEAKVAEQYRQSEEALRKVEGELTAERHRAVQLEGQVKTRDREVERLCRQLDTGRDQSNSAAVAAGREASILKDAAAKAEATLTTTRARVTQLESELLAKERQLEGLQRLVGNSRAGDAEAAAAAEERAHRAEEAARRLDAELGAVRQRCAYLEHTFRGRETTLDKLRAVLAEKVAQEERRVARDKTAYQRIRAAYVATLGSGAGSTNGGNSGAGTQQQQQQQRAAGAIAAAARELRPVEIVGLYETRREAAEQELAGYRAEVRSLADQLREAQNHIAIKDRTGAWRTPTDLADMQARIILLERRSADLQRELDRARLEAAEAARMAERRHAELEHRAEQLKEDNEALVHELDSRPTIQDNRTLKREVEILEKRLLQLKGSTATSGAGANAEGGETALSLAAAAKGPHGGSMLTTSQRIARDRSLHRLGLHALDDWPKDVLVDLVQDVCIELDLRDATVLPSAIRKTLRVVGAVPRMEAFIGAVCERVYLKGAPFVPPHIDGTTDPSKVLEVLEIWLELLHENAQLRGAMRAVVETLAARVEGMTTPVHGPGDVVASVRQLVEAEAMALTARESLAAASQHMAREPEHLLSRLVSHFMRLFDCKSLDGVVPAVNRLYVALNEQRNFINVLASTLDLPTDAGATACMARVRELVDLLAQRNHDGVHAKSPRGNCDTTESPGPLPSATLDGGIDSSTALDRLMSVFNVRTARAAADAADKAVTRLKKLDEVLPRYQRLASQLIEMLRVTSLEEIIPTLRMVLR</sequence>
<organism evidence="11 12">
    <name type="scientific">Volvox reticuliferus</name>
    <dbReference type="NCBI Taxonomy" id="1737510"/>
    <lineage>
        <taxon>Eukaryota</taxon>
        <taxon>Viridiplantae</taxon>
        <taxon>Chlorophyta</taxon>
        <taxon>core chlorophytes</taxon>
        <taxon>Chlorophyceae</taxon>
        <taxon>CS clade</taxon>
        <taxon>Chlamydomonadales</taxon>
        <taxon>Volvocaceae</taxon>
        <taxon>Volvox</taxon>
    </lineage>
</organism>
<reference evidence="11" key="1">
    <citation type="journal article" date="2021" name="Proc. Natl. Acad. Sci. U.S.A.">
        <title>Three genomes in the algal genus Volvox reveal the fate of a haploid sex-determining region after a transition to homothallism.</title>
        <authorList>
            <person name="Yamamoto K."/>
            <person name="Hamaji T."/>
            <person name="Kawai-Toyooka H."/>
            <person name="Matsuzaki R."/>
            <person name="Takahashi F."/>
            <person name="Nishimura Y."/>
            <person name="Kawachi M."/>
            <person name="Noguchi H."/>
            <person name="Minakuchi Y."/>
            <person name="Umen J.G."/>
            <person name="Toyoda A."/>
            <person name="Nozaki H."/>
        </authorList>
    </citation>
    <scope>NUCLEOTIDE SEQUENCE</scope>
    <source>
        <strain evidence="11">NIES-3786</strain>
    </source>
</reference>
<feature type="non-terminal residue" evidence="11">
    <location>
        <position position="2856"/>
    </location>
</feature>
<evidence type="ECO:0000313" key="12">
    <source>
        <dbReference type="Proteomes" id="UP000747110"/>
    </source>
</evidence>
<dbReference type="GO" id="GO:0070507">
    <property type="term" value="P:regulation of microtubule cytoskeleton organization"/>
    <property type="evidence" value="ECO:0007669"/>
    <property type="project" value="InterPro"/>
</dbReference>
<comment type="subcellular location">
    <subcellularLocation>
        <location evidence="1">Cytoplasm</location>
        <location evidence="1">Cytoskeleton</location>
        <location evidence="1">Microtubule organizing center</location>
        <location evidence="1">Centrosome</location>
    </subcellularLocation>
</comment>
<dbReference type="GO" id="GO:0060271">
    <property type="term" value="P:cilium assembly"/>
    <property type="evidence" value="ECO:0007669"/>
    <property type="project" value="InterPro"/>
</dbReference>
<feature type="coiled-coil region" evidence="9">
    <location>
        <begin position="2337"/>
        <end position="2476"/>
    </location>
</feature>
<protein>
    <recommendedName>
        <fullName evidence="3">Centrosomal protein of 70 kDa</fullName>
    </recommendedName>
</protein>
<evidence type="ECO:0000256" key="1">
    <source>
        <dbReference type="ARBA" id="ARBA00004300"/>
    </source>
</evidence>
<keyword evidence="6 9" id="KW-0175">Coiled coil</keyword>
<evidence type="ECO:0000256" key="3">
    <source>
        <dbReference type="ARBA" id="ARBA00018408"/>
    </source>
</evidence>
<feature type="region of interest" description="Disordered" evidence="10">
    <location>
        <begin position="953"/>
        <end position="1021"/>
    </location>
</feature>
<comment type="subunit">
    <text evidence="2">Directly interacts with tubulin-gamma; this interaction determines centrosomal localization.</text>
</comment>
<keyword evidence="5" id="KW-0802">TPR repeat</keyword>
<dbReference type="Gene3D" id="1.10.287.1490">
    <property type="match status" value="1"/>
</dbReference>
<dbReference type="EMBL" id="BNCP01000008">
    <property type="protein sequence ID" value="GIL76103.1"/>
    <property type="molecule type" value="Genomic_DNA"/>
</dbReference>
<dbReference type="OrthoDB" id="2020926at2759"/>
<feature type="compositionally biased region" description="Low complexity" evidence="10">
    <location>
        <begin position="287"/>
        <end position="304"/>
    </location>
</feature>
<proteinExistence type="predicted"/>
<evidence type="ECO:0000256" key="5">
    <source>
        <dbReference type="ARBA" id="ARBA00022803"/>
    </source>
</evidence>
<feature type="coiled-coil region" evidence="9">
    <location>
        <begin position="1392"/>
        <end position="1518"/>
    </location>
</feature>
<evidence type="ECO:0000313" key="11">
    <source>
        <dbReference type="EMBL" id="GIL76103.1"/>
    </source>
</evidence>
<feature type="coiled-coil region" evidence="9">
    <location>
        <begin position="1827"/>
        <end position="1861"/>
    </location>
</feature>
<evidence type="ECO:0000256" key="7">
    <source>
        <dbReference type="ARBA" id="ARBA00023212"/>
    </source>
</evidence>
<dbReference type="Proteomes" id="UP000747110">
    <property type="component" value="Unassembled WGS sequence"/>
</dbReference>
<feature type="compositionally biased region" description="Polar residues" evidence="10">
    <location>
        <begin position="742"/>
        <end position="753"/>
    </location>
</feature>
<dbReference type="SUPFAM" id="SSF57997">
    <property type="entry name" value="Tropomyosin"/>
    <property type="match status" value="1"/>
</dbReference>
<comment type="caution">
    <text evidence="11">The sequence shown here is derived from an EMBL/GenBank/DDBJ whole genome shotgun (WGS) entry which is preliminary data.</text>
</comment>